<evidence type="ECO:0000256" key="2">
    <source>
        <dbReference type="ARBA" id="ARBA00013056"/>
    </source>
</evidence>
<dbReference type="EMBL" id="MTYJ01000015">
    <property type="protein sequence ID" value="OQV22874.1"/>
    <property type="molecule type" value="Genomic_DNA"/>
</dbReference>
<accession>A0A1W0X665</accession>
<reference evidence="7" key="1">
    <citation type="submission" date="2017-01" db="EMBL/GenBank/DDBJ databases">
        <title>Comparative genomics of anhydrobiosis in the tardigrade Hypsibius dujardini.</title>
        <authorList>
            <person name="Yoshida Y."/>
            <person name="Koutsovoulos G."/>
            <person name="Laetsch D."/>
            <person name="Stevens L."/>
            <person name="Kumar S."/>
            <person name="Horikawa D."/>
            <person name="Ishino K."/>
            <person name="Komine S."/>
            <person name="Tomita M."/>
            <person name="Blaxter M."/>
            <person name="Arakawa K."/>
        </authorList>
    </citation>
    <scope>NUCLEOTIDE SEQUENCE [LARGE SCALE GENOMIC DNA]</scope>
    <source>
        <strain evidence="7">Z151</strain>
    </source>
</reference>
<dbReference type="SUPFAM" id="SSF69500">
    <property type="entry name" value="DTD-like"/>
    <property type="match status" value="1"/>
</dbReference>
<keyword evidence="5" id="KW-0820">tRNA-binding</keyword>
<sequence length="186" mass="20221">MRAVVQRVFHASIRPRAADSVEEPRSISAGLLIFLGIHRTDQSADLEWMVKKILGLRLFDAEDGSEWKLTVKEAGAEILCISQYTLLAITSKGSKPDFHECMPGAESEPMYEKVLTQLGKLYAPDKIQKGFFGVTTRISCEMNGPVTITLDSPKKNPAPVTTKVAVVEKPATGDAVSSSSSSPKEV</sequence>
<dbReference type="GO" id="GO:0000049">
    <property type="term" value="F:tRNA binding"/>
    <property type="evidence" value="ECO:0007669"/>
    <property type="project" value="UniProtKB-KW"/>
</dbReference>
<comment type="subcellular location">
    <subcellularLocation>
        <location evidence="5">Cytoplasm</location>
    </subcellularLocation>
</comment>
<dbReference type="Proteomes" id="UP000192578">
    <property type="component" value="Unassembled WGS sequence"/>
</dbReference>
<dbReference type="Pfam" id="PF02580">
    <property type="entry name" value="Tyr_Deacylase"/>
    <property type="match status" value="1"/>
</dbReference>
<evidence type="ECO:0000256" key="3">
    <source>
        <dbReference type="ARBA" id="ARBA00047676"/>
    </source>
</evidence>
<evidence type="ECO:0000256" key="1">
    <source>
        <dbReference type="ARBA" id="ARBA00009673"/>
    </source>
</evidence>
<comment type="similarity">
    <text evidence="1 5">Belongs to the DTD family.</text>
</comment>
<dbReference type="InterPro" id="IPR023509">
    <property type="entry name" value="DTD-like_sf"/>
</dbReference>
<keyword evidence="5" id="KW-0963">Cytoplasm</keyword>
<keyword evidence="5" id="KW-0694">RNA-binding</keyword>
<dbReference type="PANTHER" id="PTHR10472:SF5">
    <property type="entry name" value="D-AMINOACYL-TRNA DEACYLASE 1"/>
    <property type="match status" value="1"/>
</dbReference>
<dbReference type="GO" id="GO:0005737">
    <property type="term" value="C:cytoplasm"/>
    <property type="evidence" value="ECO:0007669"/>
    <property type="project" value="UniProtKB-SubCell"/>
</dbReference>
<name>A0A1W0X665_HYPEX</name>
<evidence type="ECO:0000313" key="7">
    <source>
        <dbReference type="Proteomes" id="UP000192578"/>
    </source>
</evidence>
<evidence type="ECO:0000256" key="5">
    <source>
        <dbReference type="RuleBase" id="RU003470"/>
    </source>
</evidence>
<dbReference type="PANTHER" id="PTHR10472">
    <property type="entry name" value="D-TYROSYL-TRNA TYR DEACYLASE"/>
    <property type="match status" value="1"/>
</dbReference>
<evidence type="ECO:0000256" key="4">
    <source>
        <dbReference type="ARBA" id="ARBA00048018"/>
    </source>
</evidence>
<dbReference type="GO" id="GO:0106026">
    <property type="term" value="F:Gly-tRNA(Ala) deacylase activity"/>
    <property type="evidence" value="ECO:0007669"/>
    <property type="project" value="RHEA"/>
</dbReference>
<comment type="caution">
    <text evidence="6">The sequence shown here is derived from an EMBL/GenBank/DDBJ whole genome shotgun (WGS) entry which is preliminary data.</text>
</comment>
<dbReference type="Gene3D" id="3.50.80.10">
    <property type="entry name" value="D-tyrosyl-tRNA(Tyr) deacylase"/>
    <property type="match status" value="1"/>
</dbReference>
<keyword evidence="5" id="KW-0378">Hydrolase</keyword>
<dbReference type="InterPro" id="IPR003732">
    <property type="entry name" value="Daa-tRNA_deacyls_DTD"/>
</dbReference>
<dbReference type="OrthoDB" id="275783at2759"/>
<dbReference type="GO" id="GO:0051500">
    <property type="term" value="F:D-tyrosyl-tRNA(Tyr) deacylase activity"/>
    <property type="evidence" value="ECO:0007669"/>
    <property type="project" value="TreeGrafter"/>
</dbReference>
<evidence type="ECO:0000313" key="6">
    <source>
        <dbReference type="EMBL" id="OQV22874.1"/>
    </source>
</evidence>
<comment type="catalytic activity">
    <reaction evidence="4">
        <text>a D-aminoacyl-tRNA + H2O = a tRNA + a D-alpha-amino acid + H(+)</text>
        <dbReference type="Rhea" id="RHEA:13953"/>
        <dbReference type="Rhea" id="RHEA-COMP:10123"/>
        <dbReference type="Rhea" id="RHEA-COMP:10124"/>
        <dbReference type="ChEBI" id="CHEBI:15377"/>
        <dbReference type="ChEBI" id="CHEBI:15378"/>
        <dbReference type="ChEBI" id="CHEBI:59871"/>
        <dbReference type="ChEBI" id="CHEBI:78442"/>
        <dbReference type="ChEBI" id="CHEBI:79333"/>
        <dbReference type="EC" id="3.1.1.96"/>
    </reaction>
</comment>
<dbReference type="NCBIfam" id="TIGR00256">
    <property type="entry name" value="D-aminoacyl-tRNA deacylase"/>
    <property type="match status" value="1"/>
</dbReference>
<dbReference type="AlphaFoldDB" id="A0A1W0X665"/>
<protein>
    <recommendedName>
        <fullName evidence="2 5">D-aminoacyl-tRNA deacylase</fullName>
        <ecNumber evidence="2 5">3.1.1.96</ecNumber>
    </recommendedName>
</protein>
<organism evidence="6 7">
    <name type="scientific">Hypsibius exemplaris</name>
    <name type="common">Freshwater tardigrade</name>
    <dbReference type="NCBI Taxonomy" id="2072580"/>
    <lineage>
        <taxon>Eukaryota</taxon>
        <taxon>Metazoa</taxon>
        <taxon>Ecdysozoa</taxon>
        <taxon>Tardigrada</taxon>
        <taxon>Eutardigrada</taxon>
        <taxon>Parachela</taxon>
        <taxon>Hypsibioidea</taxon>
        <taxon>Hypsibiidae</taxon>
        <taxon>Hypsibius</taxon>
    </lineage>
</organism>
<keyword evidence="7" id="KW-1185">Reference proteome</keyword>
<dbReference type="FunFam" id="3.50.80.10:FF:000001">
    <property type="entry name" value="D-aminoacyl-tRNA deacylase"/>
    <property type="match status" value="1"/>
</dbReference>
<proteinExistence type="inferred from homology"/>
<dbReference type="EC" id="3.1.1.96" evidence="2 5"/>
<comment type="catalytic activity">
    <reaction evidence="3">
        <text>glycyl-tRNA(Ala) + H2O = tRNA(Ala) + glycine + H(+)</text>
        <dbReference type="Rhea" id="RHEA:53744"/>
        <dbReference type="Rhea" id="RHEA-COMP:9657"/>
        <dbReference type="Rhea" id="RHEA-COMP:13640"/>
        <dbReference type="ChEBI" id="CHEBI:15377"/>
        <dbReference type="ChEBI" id="CHEBI:15378"/>
        <dbReference type="ChEBI" id="CHEBI:57305"/>
        <dbReference type="ChEBI" id="CHEBI:78442"/>
        <dbReference type="ChEBI" id="CHEBI:78522"/>
        <dbReference type="EC" id="3.1.1.96"/>
    </reaction>
</comment>
<gene>
    <name evidence="6" type="ORF">BV898_03306</name>
</gene>